<dbReference type="Pfam" id="PF00126">
    <property type="entry name" value="HTH_1"/>
    <property type="match status" value="1"/>
</dbReference>
<organism evidence="6 7">
    <name type="scientific">Leucobacter luti</name>
    <dbReference type="NCBI Taxonomy" id="340320"/>
    <lineage>
        <taxon>Bacteria</taxon>
        <taxon>Bacillati</taxon>
        <taxon>Actinomycetota</taxon>
        <taxon>Actinomycetes</taxon>
        <taxon>Micrococcales</taxon>
        <taxon>Microbacteriaceae</taxon>
        <taxon>Leucobacter</taxon>
    </lineage>
</organism>
<dbReference type="EMBL" id="SNYA01000003">
    <property type="protein sequence ID" value="TDP93396.1"/>
    <property type="molecule type" value="Genomic_DNA"/>
</dbReference>
<evidence type="ECO:0000313" key="7">
    <source>
        <dbReference type="Proteomes" id="UP000295601"/>
    </source>
</evidence>
<gene>
    <name evidence="6" type="ORF">EDF62_1375</name>
</gene>
<sequence length="310" mass="33218">MSIELRALRYFVAVVEAGSLTAAAAQLRLSQPSLSVAISQLETEVGVPLLTRSSRGVEPTGAGRFLLDASSRVLGDVAEISATLSRFGAGLAGSLTIAAVPVLMWARVPRLLRDFARASPEVEVRPLDPPPWVALDLLQQNRVDLAAVLVADPRRFARRHRDEFNIVDWGAVPIVAALPPELRAPDDAALPLPLRAFDAATLVLPHRTAAVPSLPESVETAFRTHGIVPGAIRTVETIQGGMPLIEAGLAWGLLPDPDHGSLERFNVAVRPVHPAPQPLRALVLTRKGQTTDPALRRLLDHIPDAASNRV</sequence>
<comment type="caution">
    <text evidence="6">The sequence shown here is derived from an EMBL/GenBank/DDBJ whole genome shotgun (WGS) entry which is preliminary data.</text>
</comment>
<dbReference type="Gene3D" id="3.40.190.10">
    <property type="entry name" value="Periplasmic binding protein-like II"/>
    <property type="match status" value="2"/>
</dbReference>
<keyword evidence="2" id="KW-0805">Transcription regulation</keyword>
<keyword evidence="4" id="KW-0804">Transcription</keyword>
<dbReference type="AlphaFoldDB" id="A0A4R6S3U9"/>
<evidence type="ECO:0000256" key="4">
    <source>
        <dbReference type="ARBA" id="ARBA00023163"/>
    </source>
</evidence>
<dbReference type="PROSITE" id="PS50931">
    <property type="entry name" value="HTH_LYSR"/>
    <property type="match status" value="1"/>
</dbReference>
<reference evidence="6 7" key="1">
    <citation type="submission" date="2019-03" db="EMBL/GenBank/DDBJ databases">
        <title>Genomic analyses of the natural microbiome of Caenorhabditis elegans.</title>
        <authorList>
            <person name="Samuel B."/>
        </authorList>
    </citation>
    <scope>NUCLEOTIDE SEQUENCE [LARGE SCALE GENOMIC DNA]</scope>
    <source>
        <strain evidence="6 7">JUb18</strain>
    </source>
</reference>
<name>A0A4R6S3U9_9MICO</name>
<dbReference type="SUPFAM" id="SSF46785">
    <property type="entry name" value="Winged helix' DNA-binding domain"/>
    <property type="match status" value="1"/>
</dbReference>
<dbReference type="FunFam" id="1.10.10.10:FF:000001">
    <property type="entry name" value="LysR family transcriptional regulator"/>
    <property type="match status" value="1"/>
</dbReference>
<dbReference type="PRINTS" id="PR00039">
    <property type="entry name" value="HTHLYSR"/>
</dbReference>
<dbReference type="GO" id="GO:0003700">
    <property type="term" value="F:DNA-binding transcription factor activity"/>
    <property type="evidence" value="ECO:0007669"/>
    <property type="project" value="InterPro"/>
</dbReference>
<dbReference type="OrthoDB" id="9789529at2"/>
<dbReference type="Proteomes" id="UP000295601">
    <property type="component" value="Unassembled WGS sequence"/>
</dbReference>
<dbReference type="InterPro" id="IPR036390">
    <property type="entry name" value="WH_DNA-bd_sf"/>
</dbReference>
<keyword evidence="7" id="KW-1185">Reference proteome</keyword>
<dbReference type="SUPFAM" id="SSF53850">
    <property type="entry name" value="Periplasmic binding protein-like II"/>
    <property type="match status" value="1"/>
</dbReference>
<dbReference type="Gene3D" id="1.10.10.10">
    <property type="entry name" value="Winged helix-like DNA-binding domain superfamily/Winged helix DNA-binding domain"/>
    <property type="match status" value="1"/>
</dbReference>
<dbReference type="GO" id="GO:0003677">
    <property type="term" value="F:DNA binding"/>
    <property type="evidence" value="ECO:0007669"/>
    <property type="project" value="UniProtKB-KW"/>
</dbReference>
<dbReference type="CDD" id="cd05466">
    <property type="entry name" value="PBP2_LTTR_substrate"/>
    <property type="match status" value="1"/>
</dbReference>
<dbReference type="InterPro" id="IPR005119">
    <property type="entry name" value="LysR_subst-bd"/>
</dbReference>
<keyword evidence="3" id="KW-0238">DNA-binding</keyword>
<proteinExistence type="inferred from homology"/>
<accession>A0A4R6S3U9</accession>
<dbReference type="GO" id="GO:0032993">
    <property type="term" value="C:protein-DNA complex"/>
    <property type="evidence" value="ECO:0007669"/>
    <property type="project" value="TreeGrafter"/>
</dbReference>
<dbReference type="Pfam" id="PF03466">
    <property type="entry name" value="LysR_substrate"/>
    <property type="match status" value="1"/>
</dbReference>
<dbReference type="RefSeq" id="WP_133616424.1">
    <property type="nucleotide sequence ID" value="NZ_SNYA01000003.1"/>
</dbReference>
<evidence type="ECO:0000256" key="3">
    <source>
        <dbReference type="ARBA" id="ARBA00023125"/>
    </source>
</evidence>
<dbReference type="PANTHER" id="PTHR30346">
    <property type="entry name" value="TRANSCRIPTIONAL DUAL REGULATOR HCAR-RELATED"/>
    <property type="match status" value="1"/>
</dbReference>
<evidence type="ECO:0000256" key="1">
    <source>
        <dbReference type="ARBA" id="ARBA00009437"/>
    </source>
</evidence>
<evidence type="ECO:0000259" key="5">
    <source>
        <dbReference type="PROSITE" id="PS50931"/>
    </source>
</evidence>
<evidence type="ECO:0000313" key="6">
    <source>
        <dbReference type="EMBL" id="TDP93396.1"/>
    </source>
</evidence>
<feature type="domain" description="HTH lysR-type" evidence="5">
    <location>
        <begin position="3"/>
        <end position="60"/>
    </location>
</feature>
<dbReference type="InterPro" id="IPR036388">
    <property type="entry name" value="WH-like_DNA-bd_sf"/>
</dbReference>
<evidence type="ECO:0000256" key="2">
    <source>
        <dbReference type="ARBA" id="ARBA00023015"/>
    </source>
</evidence>
<dbReference type="PANTHER" id="PTHR30346:SF28">
    <property type="entry name" value="HTH-TYPE TRANSCRIPTIONAL REGULATOR CYNR"/>
    <property type="match status" value="1"/>
</dbReference>
<comment type="similarity">
    <text evidence="1">Belongs to the LysR transcriptional regulatory family.</text>
</comment>
<protein>
    <submittedName>
        <fullName evidence="6">LysR family nitrogen assimilation transcriptional regulator</fullName>
    </submittedName>
</protein>
<dbReference type="InterPro" id="IPR000847">
    <property type="entry name" value="LysR_HTH_N"/>
</dbReference>